<feature type="region of interest" description="Disordered" evidence="2">
    <location>
        <begin position="111"/>
        <end position="138"/>
    </location>
</feature>
<dbReference type="GO" id="GO:0015628">
    <property type="term" value="P:protein secretion by the type II secretion system"/>
    <property type="evidence" value="ECO:0007669"/>
    <property type="project" value="InterPro"/>
</dbReference>
<sequence>MVATNPTRKRDGEQGFTLIELMIVMVIIGVLASIAIPSYVANVKRAKEAVLREDLHVMRNGIDSYTYDKQKAPQSLDDLVQGGYLKAMPKDPFTQRADTWQAVESGSLTTVDQTEPGIDDVHSGSQEVSTEGTTYNTW</sequence>
<dbReference type="Gene3D" id="3.30.700.10">
    <property type="entry name" value="Glycoprotein, Type 4 Pilin"/>
    <property type="match status" value="1"/>
</dbReference>
<protein>
    <submittedName>
        <fullName evidence="4">Type II secretion system protein G (GspG)</fullName>
    </submittedName>
</protein>
<dbReference type="PANTHER" id="PTHR30093:SF47">
    <property type="entry name" value="TYPE IV PILUS NON-CORE MINOR PILIN PILE"/>
    <property type="match status" value="1"/>
</dbReference>
<dbReference type="InterPro" id="IPR045584">
    <property type="entry name" value="Pilin-like"/>
</dbReference>
<gene>
    <name evidence="4" type="ORF">SAMN05421770_1011207</name>
</gene>
<name>A0A239EX90_9BACT</name>
<dbReference type="PANTHER" id="PTHR30093">
    <property type="entry name" value="GENERAL SECRETION PATHWAY PROTEIN G"/>
    <property type="match status" value="1"/>
</dbReference>
<feature type="compositionally biased region" description="Polar residues" evidence="2">
    <location>
        <begin position="123"/>
        <end position="138"/>
    </location>
</feature>
<keyword evidence="5" id="KW-1185">Reference proteome</keyword>
<accession>A0A239EX90</accession>
<evidence type="ECO:0000313" key="5">
    <source>
        <dbReference type="Proteomes" id="UP000198356"/>
    </source>
</evidence>
<keyword evidence="3" id="KW-1133">Transmembrane helix</keyword>
<dbReference type="RefSeq" id="WP_089407426.1">
    <property type="nucleotide sequence ID" value="NZ_FZOU01000001.1"/>
</dbReference>
<evidence type="ECO:0000256" key="2">
    <source>
        <dbReference type="SAM" id="MobiDB-lite"/>
    </source>
</evidence>
<evidence type="ECO:0000256" key="1">
    <source>
        <dbReference type="ARBA" id="ARBA00022481"/>
    </source>
</evidence>
<evidence type="ECO:0000256" key="3">
    <source>
        <dbReference type="SAM" id="Phobius"/>
    </source>
</evidence>
<dbReference type="GO" id="GO:0015627">
    <property type="term" value="C:type II protein secretion system complex"/>
    <property type="evidence" value="ECO:0007669"/>
    <property type="project" value="InterPro"/>
</dbReference>
<keyword evidence="3" id="KW-0812">Transmembrane</keyword>
<keyword evidence="3" id="KW-0472">Membrane</keyword>
<dbReference type="NCBIfam" id="TIGR02532">
    <property type="entry name" value="IV_pilin_GFxxxE"/>
    <property type="match status" value="1"/>
</dbReference>
<dbReference type="PRINTS" id="PR00813">
    <property type="entry name" value="BCTERIALGSPG"/>
</dbReference>
<proteinExistence type="predicted"/>
<keyword evidence="1" id="KW-0488">Methylation</keyword>
<reference evidence="4 5" key="1">
    <citation type="submission" date="2017-06" db="EMBL/GenBank/DDBJ databases">
        <authorList>
            <person name="Kim H.J."/>
            <person name="Triplett B.A."/>
        </authorList>
    </citation>
    <scope>NUCLEOTIDE SEQUENCE [LARGE SCALE GENOMIC DNA]</scope>
    <source>
        <strain evidence="4 5">DSM 18704</strain>
    </source>
</reference>
<dbReference type="PROSITE" id="PS00409">
    <property type="entry name" value="PROKAR_NTER_METHYL"/>
    <property type="match status" value="1"/>
</dbReference>
<dbReference type="EMBL" id="FZOU01000001">
    <property type="protein sequence ID" value="SNS49286.1"/>
    <property type="molecule type" value="Genomic_DNA"/>
</dbReference>
<dbReference type="OrthoDB" id="9795612at2"/>
<dbReference type="InterPro" id="IPR012902">
    <property type="entry name" value="N_methyl_site"/>
</dbReference>
<dbReference type="Proteomes" id="UP000198356">
    <property type="component" value="Unassembled WGS sequence"/>
</dbReference>
<dbReference type="Pfam" id="PF07963">
    <property type="entry name" value="N_methyl"/>
    <property type="match status" value="1"/>
</dbReference>
<evidence type="ECO:0000313" key="4">
    <source>
        <dbReference type="EMBL" id="SNS49286.1"/>
    </source>
</evidence>
<dbReference type="InterPro" id="IPR000983">
    <property type="entry name" value="Bac_GSPG_pilin"/>
</dbReference>
<dbReference type="AlphaFoldDB" id="A0A239EX90"/>
<organism evidence="4 5">
    <name type="scientific">Granulicella rosea</name>
    <dbReference type="NCBI Taxonomy" id="474952"/>
    <lineage>
        <taxon>Bacteria</taxon>
        <taxon>Pseudomonadati</taxon>
        <taxon>Acidobacteriota</taxon>
        <taxon>Terriglobia</taxon>
        <taxon>Terriglobales</taxon>
        <taxon>Acidobacteriaceae</taxon>
        <taxon>Granulicella</taxon>
    </lineage>
</organism>
<dbReference type="SUPFAM" id="SSF54523">
    <property type="entry name" value="Pili subunits"/>
    <property type="match status" value="1"/>
</dbReference>
<feature type="transmembrane region" description="Helical" evidence="3">
    <location>
        <begin position="21"/>
        <end position="40"/>
    </location>
</feature>